<dbReference type="GO" id="GO:0005509">
    <property type="term" value="F:calcium ion binding"/>
    <property type="evidence" value="ECO:0007669"/>
    <property type="project" value="InterPro"/>
</dbReference>
<dbReference type="GO" id="GO:0016020">
    <property type="term" value="C:membrane"/>
    <property type="evidence" value="ECO:0007669"/>
    <property type="project" value="UniProtKB-SubCell"/>
</dbReference>
<dbReference type="InterPro" id="IPR003995">
    <property type="entry name" value="RTX_toxin_determinant-A"/>
</dbReference>
<evidence type="ECO:0000256" key="8">
    <source>
        <dbReference type="SAM" id="MobiDB-lite"/>
    </source>
</evidence>
<dbReference type="InterPro" id="IPR050557">
    <property type="entry name" value="RTX_toxin/Mannuronan_C5-epim"/>
</dbReference>
<dbReference type="RefSeq" id="WP_132828868.1">
    <property type="nucleotide sequence ID" value="NZ_SMFP01000005.1"/>
</dbReference>
<dbReference type="GO" id="GO:0090729">
    <property type="term" value="F:toxin activity"/>
    <property type="evidence" value="ECO:0007669"/>
    <property type="project" value="UniProtKB-KW"/>
</dbReference>
<keyword evidence="3" id="KW-0964">Secreted</keyword>
<keyword evidence="6" id="KW-0843">Virulence</keyword>
<evidence type="ECO:0000256" key="2">
    <source>
        <dbReference type="ARBA" id="ARBA00004613"/>
    </source>
</evidence>
<evidence type="ECO:0000256" key="6">
    <source>
        <dbReference type="ARBA" id="ARBA00023026"/>
    </source>
</evidence>
<feature type="domain" description="Hedgehog/Intein (Hint)" evidence="9">
    <location>
        <begin position="619"/>
        <end position="765"/>
    </location>
</feature>
<evidence type="ECO:0000259" key="9">
    <source>
        <dbReference type="Pfam" id="PF13403"/>
    </source>
</evidence>
<comment type="subcellular location">
    <subcellularLocation>
        <location evidence="1">Membrane</location>
    </subcellularLocation>
    <subcellularLocation>
        <location evidence="2">Secreted</location>
    </subcellularLocation>
</comment>
<evidence type="ECO:0000256" key="1">
    <source>
        <dbReference type="ARBA" id="ARBA00004370"/>
    </source>
</evidence>
<gene>
    <name evidence="10" type="ORF">E1B25_09950</name>
</gene>
<dbReference type="InterPro" id="IPR018511">
    <property type="entry name" value="Hemolysin-typ_Ca-bd_CS"/>
</dbReference>
<keyword evidence="4" id="KW-0800">Toxin</keyword>
<dbReference type="InterPro" id="IPR028992">
    <property type="entry name" value="Hedgehog/Intein_dom"/>
</dbReference>
<organism evidence="10 11">
    <name type="scientific">Antarcticimicrobium sediminis</name>
    <dbReference type="NCBI Taxonomy" id="2546227"/>
    <lineage>
        <taxon>Bacteria</taxon>
        <taxon>Pseudomonadati</taxon>
        <taxon>Pseudomonadota</taxon>
        <taxon>Alphaproteobacteria</taxon>
        <taxon>Rhodobacterales</taxon>
        <taxon>Paracoccaceae</taxon>
        <taxon>Antarcticimicrobium</taxon>
    </lineage>
</organism>
<dbReference type="SUPFAM" id="SSF51294">
    <property type="entry name" value="Hedgehog/intein (Hint) domain"/>
    <property type="match status" value="1"/>
</dbReference>
<feature type="region of interest" description="Disordered" evidence="8">
    <location>
        <begin position="1"/>
        <end position="53"/>
    </location>
</feature>
<dbReference type="GO" id="GO:0005576">
    <property type="term" value="C:extracellular region"/>
    <property type="evidence" value="ECO:0007669"/>
    <property type="project" value="UniProtKB-SubCell"/>
</dbReference>
<dbReference type="Proteomes" id="UP000294662">
    <property type="component" value="Unassembled WGS sequence"/>
</dbReference>
<name>A0A4R5EU47_9RHOB</name>
<keyword evidence="7" id="KW-0472">Membrane</keyword>
<evidence type="ECO:0000256" key="3">
    <source>
        <dbReference type="ARBA" id="ARBA00022525"/>
    </source>
</evidence>
<dbReference type="PRINTS" id="PR01488">
    <property type="entry name" value="RTXTOXINA"/>
</dbReference>
<dbReference type="Pfam" id="PF13403">
    <property type="entry name" value="Hint_2"/>
    <property type="match status" value="1"/>
</dbReference>
<evidence type="ECO:0000313" key="10">
    <source>
        <dbReference type="EMBL" id="TDE38431.1"/>
    </source>
</evidence>
<evidence type="ECO:0000256" key="5">
    <source>
        <dbReference type="ARBA" id="ARBA00022737"/>
    </source>
</evidence>
<dbReference type="GO" id="GO:0016539">
    <property type="term" value="P:intein-mediated protein splicing"/>
    <property type="evidence" value="ECO:0007669"/>
    <property type="project" value="InterPro"/>
</dbReference>
<dbReference type="Pfam" id="PF00353">
    <property type="entry name" value="HemolysinCabind"/>
    <property type="match status" value="6"/>
</dbReference>
<dbReference type="PANTHER" id="PTHR38340:SF1">
    <property type="entry name" value="S-LAYER PROTEIN"/>
    <property type="match status" value="1"/>
</dbReference>
<feature type="region of interest" description="Disordered" evidence="8">
    <location>
        <begin position="337"/>
        <end position="366"/>
    </location>
</feature>
<keyword evidence="5" id="KW-0677">Repeat</keyword>
<keyword evidence="11" id="KW-1185">Reference proteome</keyword>
<evidence type="ECO:0000256" key="7">
    <source>
        <dbReference type="ARBA" id="ARBA00023136"/>
    </source>
</evidence>
<proteinExistence type="predicted"/>
<evidence type="ECO:0000256" key="4">
    <source>
        <dbReference type="ARBA" id="ARBA00022656"/>
    </source>
</evidence>
<dbReference type="AlphaFoldDB" id="A0A4R5EU47"/>
<dbReference type="PROSITE" id="PS00330">
    <property type="entry name" value="HEMOLYSIN_CALCIUM"/>
    <property type="match status" value="7"/>
</dbReference>
<dbReference type="Gene3D" id="2.150.10.10">
    <property type="entry name" value="Serralysin-like metalloprotease, C-terminal"/>
    <property type="match status" value="3"/>
</dbReference>
<protein>
    <submittedName>
        <fullName evidence="10">Type I secretion protein</fullName>
    </submittedName>
</protein>
<dbReference type="InterPro" id="IPR011049">
    <property type="entry name" value="Serralysin-like_metalloprot_C"/>
</dbReference>
<dbReference type="EMBL" id="SMFP01000005">
    <property type="protein sequence ID" value="TDE38431.1"/>
    <property type="molecule type" value="Genomic_DNA"/>
</dbReference>
<dbReference type="InterPro" id="IPR001343">
    <property type="entry name" value="Hemolysn_Ca-bd"/>
</dbReference>
<dbReference type="PROSITE" id="PS50817">
    <property type="entry name" value="INTEIN_N_TER"/>
    <property type="match status" value="1"/>
</dbReference>
<dbReference type="InterPro" id="IPR006141">
    <property type="entry name" value="Intein_N"/>
</dbReference>
<dbReference type="SUPFAM" id="SSF51120">
    <property type="entry name" value="beta-Roll"/>
    <property type="match status" value="4"/>
</dbReference>
<dbReference type="Gene3D" id="2.170.16.10">
    <property type="entry name" value="Hedgehog/Intein (Hint) domain"/>
    <property type="match status" value="1"/>
</dbReference>
<dbReference type="InterPro" id="IPR036844">
    <property type="entry name" value="Hint_dom_sf"/>
</dbReference>
<dbReference type="OrthoDB" id="6305173at2"/>
<reference evidence="10 11" key="1">
    <citation type="submission" date="2019-03" db="EMBL/GenBank/DDBJ databases">
        <authorList>
            <person name="Zhang S."/>
        </authorList>
    </citation>
    <scope>NUCLEOTIDE SEQUENCE [LARGE SCALE GENOMIC DNA]</scope>
    <source>
        <strain evidence="10 11">S4J41</strain>
    </source>
</reference>
<evidence type="ECO:0000313" key="11">
    <source>
        <dbReference type="Proteomes" id="UP000294662"/>
    </source>
</evidence>
<sequence>MSVKSDPPASGPSSNGIVEGDATDNRIDAAYTGDPDGDMIDNGDANLPGEAPDDDIVDAGAGDDFIEAGEGDDEIYAGSGDDEVYGQVGDDIIYGDDTAAGRGAGGGREVFQWDQAPDPDDGGAIDVGDDLSGGFTQNTGTVDVTFNVTQGPGSASTFASHTQLVDGIVTDGAPADVTSSLDSDAYVENQPVTYDLGFSEPVENVSFRINDIDNDGLVTVKAFDINGDPIEINMTGGSDLTLSDTDAVPGVDTADSNGGNEPYTTESYSVLVNIPGPVASLTIIHDQDGPLDSGIAVTDIYFDAPAYDPGIGGDDSLHGGAGDDIIYGGDGDDLITGGDGSDTVDGGDGDDIIDTSSTSGIPLPDRGFPSYEGLPAVPADSDPYDDRDTVHGGDGNDTITTGDDNDVIYGGAGDDIIDGGLDDDTIDGGSGDDVIVGGEGSDEIHGGEGDDTIYGGLDPIFPDGLNIRDDGSVGDPDPDPTNGMDVIYGGAGDDTIYGQDDDDTLFGGAGDDVLDGGIDDDYIEGGAGNDTIIGGQGDDTLIGGDDRDTFIGGDGNDTVDGGSGGDDYDTLDLTGTNFTITSQTLDPDGNSTSGTIDFFDGTGAPTGTMNFAEIENIIPCFTPGTRIATPQGERLVEDLEIGDRVITRDNGIQEIRWVGSRRLNGLELSLADHLQPVMIRKGALGKGLPERDMMVSPQHRVLLANDRTALYFEDREVLVAAKHLVGMEGVERIEQSSVTYIHFMFDQHEVVLSDGAWTESFQPGDLTLNGMQGTQRDEILALFPELRTQQGLAGYQAARRSLKKHEAALLMQ</sequence>
<comment type="caution">
    <text evidence="10">The sequence shown here is derived from an EMBL/GenBank/DDBJ whole genome shotgun (WGS) entry which is preliminary data.</text>
</comment>
<dbReference type="PRINTS" id="PR00313">
    <property type="entry name" value="CABNDNGRPT"/>
</dbReference>
<feature type="region of interest" description="Disordered" evidence="8">
    <location>
        <begin position="378"/>
        <end position="407"/>
    </location>
</feature>
<dbReference type="PANTHER" id="PTHR38340">
    <property type="entry name" value="S-LAYER PROTEIN"/>
    <property type="match status" value="1"/>
</dbReference>
<accession>A0A4R5EU47</accession>